<proteinExistence type="predicted"/>
<evidence type="ECO:0000313" key="3">
    <source>
        <dbReference type="EMBL" id="QDU56698.1"/>
    </source>
</evidence>
<dbReference type="Pfam" id="PF07596">
    <property type="entry name" value="SBP_bac_10"/>
    <property type="match status" value="1"/>
</dbReference>
<organism evidence="3 4">
    <name type="scientific">Aeoliella mucimassa</name>
    <dbReference type="NCBI Taxonomy" id="2527972"/>
    <lineage>
        <taxon>Bacteria</taxon>
        <taxon>Pseudomonadati</taxon>
        <taxon>Planctomycetota</taxon>
        <taxon>Planctomycetia</taxon>
        <taxon>Pirellulales</taxon>
        <taxon>Lacipirellulaceae</taxon>
        <taxon>Aeoliella</taxon>
    </lineage>
</organism>
<reference evidence="3 4" key="1">
    <citation type="submission" date="2019-02" db="EMBL/GenBank/DDBJ databases">
        <title>Deep-cultivation of Planctomycetes and their phenomic and genomic characterization uncovers novel biology.</title>
        <authorList>
            <person name="Wiegand S."/>
            <person name="Jogler M."/>
            <person name="Boedeker C."/>
            <person name="Pinto D."/>
            <person name="Vollmers J."/>
            <person name="Rivas-Marin E."/>
            <person name="Kohn T."/>
            <person name="Peeters S.H."/>
            <person name="Heuer A."/>
            <person name="Rast P."/>
            <person name="Oberbeckmann S."/>
            <person name="Bunk B."/>
            <person name="Jeske O."/>
            <person name="Meyerdierks A."/>
            <person name="Storesund J.E."/>
            <person name="Kallscheuer N."/>
            <person name="Luecker S."/>
            <person name="Lage O.M."/>
            <person name="Pohl T."/>
            <person name="Merkel B.J."/>
            <person name="Hornburger P."/>
            <person name="Mueller R.-W."/>
            <person name="Bruemmer F."/>
            <person name="Labrenz M."/>
            <person name="Spormann A.M."/>
            <person name="Op den Camp H."/>
            <person name="Overmann J."/>
            <person name="Amann R."/>
            <person name="Jetten M.S.M."/>
            <person name="Mascher T."/>
            <person name="Medema M.H."/>
            <person name="Devos D.P."/>
            <person name="Kaster A.-K."/>
            <person name="Ovreas L."/>
            <person name="Rohde M."/>
            <person name="Galperin M.Y."/>
            <person name="Jogler C."/>
        </authorList>
    </citation>
    <scope>NUCLEOTIDE SEQUENCE [LARGE SCALE GENOMIC DNA]</scope>
    <source>
        <strain evidence="3 4">Pan181</strain>
    </source>
</reference>
<evidence type="ECO:0000256" key="1">
    <source>
        <dbReference type="ARBA" id="ARBA00022481"/>
    </source>
</evidence>
<dbReference type="KEGG" id="amuc:Pan181_29080"/>
<feature type="domain" description="DUF1559" evidence="2">
    <location>
        <begin position="35"/>
        <end position="301"/>
    </location>
</feature>
<gene>
    <name evidence="3" type="primary">xcpT_16</name>
    <name evidence="3" type="ORF">Pan181_29080</name>
</gene>
<dbReference type="InterPro" id="IPR045584">
    <property type="entry name" value="Pilin-like"/>
</dbReference>
<keyword evidence="1" id="KW-0488">Methylation</keyword>
<sequence>MNRAPSRREAFTLVELLVVIVIIGILVALLLPAVQAAREVARRTQCTNQLKQIVLAIDLYESSRKHYPRGRVGCDPGTQSASAKAGLPTANCELNKSYSGFVEILPQLELTALYDSIDFENGFWHNPGRPELLGEDTHLPANRTAVATPVVTYNCPSDFRPSVVDWSKGPEAVGSYALCMGTTGPSGGLDPIAVKADNTGMFLYARKIKRRQVTDGMSRTLYVGETIDGHLKPTSNRWTAAARHQDSLRSTENPLNTPTGYGILYEEYGYKTNGSFASRHPGGGSFAFGDGHVEFLVDEIDIWTYRTLSTRANGDLEGVVYDSTPAPR</sequence>
<dbReference type="PANTHER" id="PTHR30093">
    <property type="entry name" value="GENERAL SECRETION PATHWAY PROTEIN G"/>
    <property type="match status" value="1"/>
</dbReference>
<dbReference type="GO" id="GO:0015627">
    <property type="term" value="C:type II protein secretion system complex"/>
    <property type="evidence" value="ECO:0007669"/>
    <property type="project" value="InterPro"/>
</dbReference>
<dbReference type="InterPro" id="IPR012902">
    <property type="entry name" value="N_methyl_site"/>
</dbReference>
<dbReference type="InterPro" id="IPR000983">
    <property type="entry name" value="Bac_GSPG_pilin"/>
</dbReference>
<dbReference type="Gene3D" id="3.30.700.10">
    <property type="entry name" value="Glycoprotein, Type 4 Pilin"/>
    <property type="match status" value="1"/>
</dbReference>
<dbReference type="PANTHER" id="PTHR30093:SF2">
    <property type="entry name" value="TYPE II SECRETION SYSTEM PROTEIN H"/>
    <property type="match status" value="1"/>
</dbReference>
<dbReference type="Proteomes" id="UP000315750">
    <property type="component" value="Chromosome"/>
</dbReference>
<dbReference type="PRINTS" id="PR00813">
    <property type="entry name" value="BCTERIALGSPG"/>
</dbReference>
<dbReference type="NCBIfam" id="TIGR02532">
    <property type="entry name" value="IV_pilin_GFxxxE"/>
    <property type="match status" value="1"/>
</dbReference>
<dbReference type="OrthoDB" id="282726at2"/>
<dbReference type="Pfam" id="PF07963">
    <property type="entry name" value="N_methyl"/>
    <property type="match status" value="1"/>
</dbReference>
<name>A0A518APQ2_9BACT</name>
<dbReference type="RefSeq" id="WP_145252215.1">
    <property type="nucleotide sequence ID" value="NZ_CP036278.1"/>
</dbReference>
<keyword evidence="4" id="KW-1185">Reference proteome</keyword>
<dbReference type="InterPro" id="IPR011453">
    <property type="entry name" value="DUF1559"/>
</dbReference>
<dbReference type="InterPro" id="IPR027558">
    <property type="entry name" value="Pre_pil_HX9DG_C"/>
</dbReference>
<evidence type="ECO:0000313" key="4">
    <source>
        <dbReference type="Proteomes" id="UP000315750"/>
    </source>
</evidence>
<protein>
    <submittedName>
        <fullName evidence="3">Type II secretion system protein G</fullName>
    </submittedName>
</protein>
<dbReference type="NCBIfam" id="TIGR04294">
    <property type="entry name" value="pre_pil_HX9DG"/>
    <property type="match status" value="1"/>
</dbReference>
<dbReference type="GO" id="GO:0015628">
    <property type="term" value="P:protein secretion by the type II secretion system"/>
    <property type="evidence" value="ECO:0007669"/>
    <property type="project" value="InterPro"/>
</dbReference>
<evidence type="ECO:0000259" key="2">
    <source>
        <dbReference type="Pfam" id="PF07596"/>
    </source>
</evidence>
<dbReference type="SUPFAM" id="SSF54523">
    <property type="entry name" value="Pili subunits"/>
    <property type="match status" value="1"/>
</dbReference>
<dbReference type="EMBL" id="CP036278">
    <property type="protein sequence ID" value="QDU56698.1"/>
    <property type="molecule type" value="Genomic_DNA"/>
</dbReference>
<accession>A0A518APQ2</accession>
<dbReference type="AlphaFoldDB" id="A0A518APQ2"/>